<accession>A0ABV8H2I8</accession>
<proteinExistence type="predicted"/>
<dbReference type="Proteomes" id="UP001595772">
    <property type="component" value="Unassembled WGS sequence"/>
</dbReference>
<sequence>MENQKRQIHCGVCHEQLKDNDAVFMDEFNTVTHQSCYSLDTNLPIKDLGTYKQIITNNHFFHDLLH</sequence>
<reference evidence="2" key="1">
    <citation type="journal article" date="2019" name="Int. J. Syst. Evol. Microbiol.">
        <title>The Global Catalogue of Microorganisms (GCM) 10K type strain sequencing project: providing services to taxonomists for standard genome sequencing and annotation.</title>
        <authorList>
            <consortium name="The Broad Institute Genomics Platform"/>
            <consortium name="The Broad Institute Genome Sequencing Center for Infectious Disease"/>
            <person name="Wu L."/>
            <person name="Ma J."/>
        </authorList>
    </citation>
    <scope>NUCLEOTIDE SEQUENCE [LARGE SCALE GENOMIC DNA]</scope>
    <source>
        <strain evidence="2">IBRC-M 10703</strain>
    </source>
</reference>
<evidence type="ECO:0000313" key="1">
    <source>
        <dbReference type="EMBL" id="MFC4025142.1"/>
    </source>
</evidence>
<keyword evidence="2" id="KW-1185">Reference proteome</keyword>
<comment type="caution">
    <text evidence="1">The sequence shown here is derived from an EMBL/GenBank/DDBJ whole genome shotgun (WGS) entry which is preliminary data.</text>
</comment>
<evidence type="ECO:0000313" key="2">
    <source>
        <dbReference type="Proteomes" id="UP001595772"/>
    </source>
</evidence>
<protein>
    <submittedName>
        <fullName evidence="1">Uncharacterized protein</fullName>
    </submittedName>
</protein>
<organism evidence="1 2">
    <name type="scientific">Oceanobacillus longus</name>
    <dbReference type="NCBI Taxonomy" id="930120"/>
    <lineage>
        <taxon>Bacteria</taxon>
        <taxon>Bacillati</taxon>
        <taxon>Bacillota</taxon>
        <taxon>Bacilli</taxon>
        <taxon>Bacillales</taxon>
        <taxon>Bacillaceae</taxon>
        <taxon>Oceanobacillus</taxon>
    </lineage>
</organism>
<gene>
    <name evidence="1" type="ORF">ACFOUV_15210</name>
</gene>
<dbReference type="EMBL" id="JBHSAO010000011">
    <property type="protein sequence ID" value="MFC4025142.1"/>
    <property type="molecule type" value="Genomic_DNA"/>
</dbReference>
<dbReference type="RefSeq" id="WP_379497634.1">
    <property type="nucleotide sequence ID" value="NZ_JBHSAO010000011.1"/>
</dbReference>
<name>A0ABV8H2I8_9BACI</name>